<dbReference type="GO" id="GO:0030572">
    <property type="term" value="F:phosphatidyltransferase activity"/>
    <property type="evidence" value="ECO:0007669"/>
    <property type="project" value="UniProtKB-ARBA"/>
</dbReference>
<protein>
    <submittedName>
        <fullName evidence="2">Phospholipase D family protein</fullName>
    </submittedName>
</protein>
<keyword evidence="3" id="KW-1185">Reference proteome</keyword>
<evidence type="ECO:0000313" key="2">
    <source>
        <dbReference type="EMBL" id="MBL0419185.1"/>
    </source>
</evidence>
<dbReference type="EMBL" id="JAEQNA010000001">
    <property type="protein sequence ID" value="MBL0419185.1"/>
    <property type="molecule type" value="Genomic_DNA"/>
</dbReference>
<feature type="domain" description="PLD phosphodiesterase" evidence="1">
    <location>
        <begin position="186"/>
        <end position="213"/>
    </location>
</feature>
<dbReference type="InterPro" id="IPR001736">
    <property type="entry name" value="PLipase_D/transphosphatidylase"/>
</dbReference>
<dbReference type="SMART" id="SM00155">
    <property type="entry name" value="PLDc"/>
    <property type="match status" value="2"/>
</dbReference>
<dbReference type="PROSITE" id="PS50035">
    <property type="entry name" value="PLD"/>
    <property type="match status" value="2"/>
</dbReference>
<evidence type="ECO:0000259" key="1">
    <source>
        <dbReference type="PROSITE" id="PS50035"/>
    </source>
</evidence>
<organism evidence="2 3">
    <name type="scientific">Ramlibacter aurantiacus</name>
    <dbReference type="NCBI Taxonomy" id="2801330"/>
    <lineage>
        <taxon>Bacteria</taxon>
        <taxon>Pseudomonadati</taxon>
        <taxon>Pseudomonadota</taxon>
        <taxon>Betaproteobacteria</taxon>
        <taxon>Burkholderiales</taxon>
        <taxon>Comamonadaceae</taxon>
        <taxon>Ramlibacter</taxon>
    </lineage>
</organism>
<evidence type="ECO:0000313" key="3">
    <source>
        <dbReference type="Proteomes" id="UP000613011"/>
    </source>
</evidence>
<name>A0A936ZL15_9BURK</name>
<feature type="domain" description="PLD phosphodiesterase" evidence="1">
    <location>
        <begin position="456"/>
        <end position="483"/>
    </location>
</feature>
<gene>
    <name evidence="2" type="ORF">JI739_02385</name>
</gene>
<sequence>MIHSLPLPARLQRRWLPRRLRRLAAWVVLCGLASGCSSLPTQQPRTASHAFQATEHTALGRLAQSRRVVAGTRSDSGFRLLDSADSAFTSRVALAQAAQKSLDLQYYAIHADASTEVLLQSVRDAARRGVRVRILLDDFNTVGDDAQVLRLAFEPGIEMRLFNPMAGPRASLVTRILGSLHDLERIQKRMHNKLFIADNAWGIAGGRNLGQAYFGAGEKSNFVDLDVLAAGRIVQDMSASFDRYWNDPLAYPVPDLLSPAELDRLHADTGEQPAERAVGAEVAAPPPADHVTGMVLPGVTSAEVSFAQRQPMDLKGVPLLWASSLLIADQPGKIGPVDDEADAGETVVDGLLNLMQQATHEVLMVSPYFVPGMPMMKVFSDMRARGVRVRLLTNSLASNDAPAAHAGYRRYREDLLALGVEVHEMRSVPRAATGRHDRRVRPRLGSGVGGSEVGASQSSLHAKAVIIDRRLTAIGSMNLDLRSQRTNSEVALVIRSKALAAEAALLIDGTIASSAYRVEQNASGGLHWRAPIGAAFPDTTSEPEAPAMLRLLVNVLAPFSPDEML</sequence>
<proteinExistence type="predicted"/>
<dbReference type="SUPFAM" id="SSF56024">
    <property type="entry name" value="Phospholipase D/nuclease"/>
    <property type="match status" value="2"/>
</dbReference>
<dbReference type="Proteomes" id="UP000613011">
    <property type="component" value="Unassembled WGS sequence"/>
</dbReference>
<dbReference type="CDD" id="cd09113">
    <property type="entry name" value="PLDc_ymdC_like_2"/>
    <property type="match status" value="1"/>
</dbReference>
<dbReference type="PANTHER" id="PTHR21248:SF12">
    <property type="entry name" value="CARDIOLIPIN SYNTHASE C"/>
    <property type="match status" value="1"/>
</dbReference>
<dbReference type="InterPro" id="IPR025202">
    <property type="entry name" value="PLD-like_dom"/>
</dbReference>
<dbReference type="AlphaFoldDB" id="A0A936ZL15"/>
<dbReference type="PANTHER" id="PTHR21248">
    <property type="entry name" value="CARDIOLIPIN SYNTHASE"/>
    <property type="match status" value="1"/>
</dbReference>
<dbReference type="Pfam" id="PF13091">
    <property type="entry name" value="PLDc_2"/>
    <property type="match status" value="2"/>
</dbReference>
<comment type="caution">
    <text evidence="2">The sequence shown here is derived from an EMBL/GenBank/DDBJ whole genome shotgun (WGS) entry which is preliminary data.</text>
</comment>
<reference evidence="2" key="1">
    <citation type="submission" date="2021-01" db="EMBL/GenBank/DDBJ databases">
        <title>Ramlibacter sp. strain AW1 16S ribosomal RNA gene Genome sequencing and assembly.</title>
        <authorList>
            <person name="Kang M."/>
        </authorList>
    </citation>
    <scope>NUCLEOTIDE SEQUENCE</scope>
    <source>
        <strain evidence="2">AW1</strain>
    </source>
</reference>
<dbReference type="CDD" id="cd09111">
    <property type="entry name" value="PLDc_ymdC_like_1"/>
    <property type="match status" value="1"/>
</dbReference>
<dbReference type="Gene3D" id="3.30.870.10">
    <property type="entry name" value="Endonuclease Chain A"/>
    <property type="match status" value="2"/>
</dbReference>
<accession>A0A936ZL15</accession>
<dbReference type="GO" id="GO:0032049">
    <property type="term" value="P:cardiolipin biosynthetic process"/>
    <property type="evidence" value="ECO:0007669"/>
    <property type="project" value="UniProtKB-ARBA"/>
</dbReference>